<name>A0ABW2CPT8_9ACTN</name>
<evidence type="ECO:0000256" key="1">
    <source>
        <dbReference type="SAM" id="MobiDB-lite"/>
    </source>
</evidence>
<accession>A0ABW2CPT8</accession>
<feature type="region of interest" description="Disordered" evidence="1">
    <location>
        <begin position="372"/>
        <end position="492"/>
    </location>
</feature>
<evidence type="ECO:0000256" key="2">
    <source>
        <dbReference type="SAM" id="Phobius"/>
    </source>
</evidence>
<feature type="transmembrane region" description="Helical" evidence="2">
    <location>
        <begin position="238"/>
        <end position="258"/>
    </location>
</feature>
<protein>
    <submittedName>
        <fullName evidence="3">Uncharacterized protein</fullName>
    </submittedName>
</protein>
<dbReference type="RefSeq" id="WP_378063563.1">
    <property type="nucleotide sequence ID" value="NZ_JBHSXS010000016.1"/>
</dbReference>
<dbReference type="EMBL" id="JBHSXS010000016">
    <property type="protein sequence ID" value="MFC6882941.1"/>
    <property type="molecule type" value="Genomic_DNA"/>
</dbReference>
<evidence type="ECO:0000313" key="4">
    <source>
        <dbReference type="Proteomes" id="UP001596380"/>
    </source>
</evidence>
<comment type="caution">
    <text evidence="3">The sequence shown here is derived from an EMBL/GenBank/DDBJ whole genome shotgun (WGS) entry which is preliminary data.</text>
</comment>
<proteinExistence type="predicted"/>
<feature type="region of interest" description="Disordered" evidence="1">
    <location>
        <begin position="1"/>
        <end position="34"/>
    </location>
</feature>
<keyword evidence="2" id="KW-0472">Membrane</keyword>
<sequence length="492" mass="49252">MEPRHTPSTAAPRGAGGAPRTPGRSVPPPRERPPTRFALTGLVAVAITAVAVPLGLLGGVPFVGDLLESRGAVSAIAAIVLAAMLWITLFALTRFQRAAAENATVTTAAELFRPDPKERGPEAARLLATHRDPVTAARFAGGLVGGRIAAVLHDADWDRDTASAVLAARADIDHARSDVAYGPARAVVWAMPALGFLGTAAEMAKAVDGLGESVRGAQGYAALRDALVRDVVPPLADAFGVTLFALAASVICHLLLTWTGSREQSVLLAVEETTLTAIAAAGLTRSTEGAGLDGEAARALGHQITQLTEREGQVSGGLDRLVSHLETASRAVSDAGGRLPALDLQQVQALLQSVDGRLEAIRDGLGQDLIVTRGLAGPPASGGRADPAGGPAGPSLPPGLGGPNGLFGPTDPTGPTGPGGTGGTGGTRGRPGAPGGRDTPRASAPPASGGRAGPVHPSGRLGPVFPGSALGSDPGAADDDRPGEGGGPGRRT</sequence>
<keyword evidence="4" id="KW-1185">Reference proteome</keyword>
<evidence type="ECO:0000313" key="3">
    <source>
        <dbReference type="EMBL" id="MFC6882941.1"/>
    </source>
</evidence>
<keyword evidence="2" id="KW-1133">Transmembrane helix</keyword>
<keyword evidence="2" id="KW-0812">Transmembrane</keyword>
<dbReference type="Proteomes" id="UP001596380">
    <property type="component" value="Unassembled WGS sequence"/>
</dbReference>
<feature type="compositionally biased region" description="Low complexity" evidence="1">
    <location>
        <begin position="376"/>
        <end position="389"/>
    </location>
</feature>
<feature type="transmembrane region" description="Helical" evidence="2">
    <location>
        <begin position="72"/>
        <end position="92"/>
    </location>
</feature>
<gene>
    <name evidence="3" type="ORF">ACFQKB_24515</name>
</gene>
<feature type="transmembrane region" description="Helical" evidence="2">
    <location>
        <begin position="37"/>
        <end position="60"/>
    </location>
</feature>
<reference evidence="4" key="1">
    <citation type="journal article" date="2019" name="Int. J. Syst. Evol. Microbiol.">
        <title>The Global Catalogue of Microorganisms (GCM) 10K type strain sequencing project: providing services to taxonomists for standard genome sequencing and annotation.</title>
        <authorList>
            <consortium name="The Broad Institute Genomics Platform"/>
            <consortium name="The Broad Institute Genome Sequencing Center for Infectious Disease"/>
            <person name="Wu L."/>
            <person name="Ma J."/>
        </authorList>
    </citation>
    <scope>NUCLEOTIDE SEQUENCE [LARGE SCALE GENOMIC DNA]</scope>
    <source>
        <strain evidence="4">JCM 3369</strain>
    </source>
</reference>
<feature type="compositionally biased region" description="Low complexity" evidence="1">
    <location>
        <begin position="1"/>
        <end position="24"/>
    </location>
</feature>
<organism evidence="3 4">
    <name type="scientific">Actinomadura yumaensis</name>
    <dbReference type="NCBI Taxonomy" id="111807"/>
    <lineage>
        <taxon>Bacteria</taxon>
        <taxon>Bacillati</taxon>
        <taxon>Actinomycetota</taxon>
        <taxon>Actinomycetes</taxon>
        <taxon>Streptosporangiales</taxon>
        <taxon>Thermomonosporaceae</taxon>
        <taxon>Actinomadura</taxon>
    </lineage>
</organism>
<feature type="compositionally biased region" description="Gly residues" evidence="1">
    <location>
        <begin position="416"/>
        <end position="435"/>
    </location>
</feature>